<evidence type="ECO:0000313" key="2">
    <source>
        <dbReference type="EMBL" id="KAK3109171.1"/>
    </source>
</evidence>
<feature type="domain" description="Transposable element P transposase-like RNase H" evidence="1">
    <location>
        <begin position="288"/>
        <end position="429"/>
    </location>
</feature>
<sequence length="726" mass="83198">MKKSYRLQLADLHKQVPVKFGDIPTFLPDDWFLMKKSAEMMSCGHTLPAKCNGQDLILILQLKSDGSVKAEIAGQEIELFKYGIPNCIIYTYTSLPALFRSMNVIRPCLGYSIDKQSTLSSINSLILKETISTNGQVTHVLRSQKCLRSVSLTSISDSCIKCIKCASSLKRRHESECNKGNEEKENLDKTCSDHDVTLDSNDIKMKLKSLAPNLTENQIILIESQIKQSNLQNRSWKGMRWDKDVISISLSIYNRNPGVYRNMVQNGWLQLQSESLLSLYKNSVRQGPGVIHNMMQWMQTEASRQKVSREGYFGGIILDEMSIQEDLQIVNYKEGTMLYGLADSDLDVKRMKTLNSNKVYDSLANHVQQYVFNGLTGFRWPFANFPNCQADPSEIFVTTWKCIHALGEYGFSPIYCCMDGSANNRAFIKMHFTGDPISSKMVAPFYQNPTKQMIFIMDPCHLLKKIRNSVLSSGLLEGHQRLLCVNNKVIIWKMRIDAFNWDQLNSFPLHKKLTREHLYPNNASKMRNKLAFDCLNKEMYNMMLEYSKTLTQAAQDEFSGALQLLQHIAFLVDFFGDSRPIKNKEDTRLVALREAYDWFKSWEKERTGEKSAHRRENSLLTMETREDLDFLFHGFISLVDLCTENLKAEIVPSRINSDVIENIFCQERSLYHGANMNPNYNEYRTGINSTILGQTTTSRKSNVGGNEAAKPYTTPCLRQKNVNKKW</sequence>
<evidence type="ECO:0000313" key="3">
    <source>
        <dbReference type="Proteomes" id="UP001186944"/>
    </source>
</evidence>
<keyword evidence="3" id="KW-1185">Reference proteome</keyword>
<evidence type="ECO:0000259" key="1">
    <source>
        <dbReference type="Pfam" id="PF21787"/>
    </source>
</evidence>
<proteinExistence type="predicted"/>
<protein>
    <recommendedName>
        <fullName evidence="1">Transposable element P transposase-like RNase H domain-containing protein</fullName>
    </recommendedName>
</protein>
<organism evidence="2 3">
    <name type="scientific">Pinctada imbricata</name>
    <name type="common">Atlantic pearl-oyster</name>
    <name type="synonym">Pinctada martensii</name>
    <dbReference type="NCBI Taxonomy" id="66713"/>
    <lineage>
        <taxon>Eukaryota</taxon>
        <taxon>Metazoa</taxon>
        <taxon>Spiralia</taxon>
        <taxon>Lophotrochozoa</taxon>
        <taxon>Mollusca</taxon>
        <taxon>Bivalvia</taxon>
        <taxon>Autobranchia</taxon>
        <taxon>Pteriomorphia</taxon>
        <taxon>Pterioida</taxon>
        <taxon>Pterioidea</taxon>
        <taxon>Pteriidae</taxon>
        <taxon>Pinctada</taxon>
    </lineage>
</organism>
<comment type="caution">
    <text evidence="2">The sequence shown here is derived from an EMBL/GenBank/DDBJ whole genome shotgun (WGS) entry which is preliminary data.</text>
</comment>
<dbReference type="Pfam" id="PF21787">
    <property type="entry name" value="TNP-like_RNaseH_N"/>
    <property type="match status" value="1"/>
</dbReference>
<reference evidence="2" key="1">
    <citation type="submission" date="2019-08" db="EMBL/GenBank/DDBJ databases">
        <title>The improved chromosome-level genome for the pearl oyster Pinctada fucata martensii using PacBio sequencing and Hi-C.</title>
        <authorList>
            <person name="Zheng Z."/>
        </authorList>
    </citation>
    <scope>NUCLEOTIDE SEQUENCE</scope>
    <source>
        <strain evidence="2">ZZ-2019</strain>
        <tissue evidence="2">Adductor muscle</tissue>
    </source>
</reference>
<dbReference type="EMBL" id="VSWD01000001">
    <property type="protein sequence ID" value="KAK3109171.1"/>
    <property type="molecule type" value="Genomic_DNA"/>
</dbReference>
<dbReference type="InterPro" id="IPR048365">
    <property type="entry name" value="TNP-like_RNaseH_N"/>
</dbReference>
<name>A0AA88YNG4_PINIB</name>
<accession>A0AA88YNG4</accession>
<dbReference type="AlphaFoldDB" id="A0AA88YNG4"/>
<gene>
    <name evidence="2" type="ORF">FSP39_024608</name>
</gene>
<dbReference type="Proteomes" id="UP001186944">
    <property type="component" value="Unassembled WGS sequence"/>
</dbReference>